<dbReference type="EMBL" id="SRPW01001042">
    <property type="protein sequence ID" value="KAG6008470.1"/>
    <property type="molecule type" value="Genomic_DNA"/>
</dbReference>
<comment type="caution">
    <text evidence="8">The sequence shown here is derived from an EMBL/GenBank/DDBJ whole genome shotgun (WGS) entry which is preliminary data.</text>
</comment>
<evidence type="ECO:0000256" key="2">
    <source>
        <dbReference type="ARBA" id="ARBA00007475"/>
    </source>
</evidence>
<comment type="subcellular location">
    <subcellularLocation>
        <location evidence="1">Endoplasmic reticulum membrane</location>
        <topology evidence="1">Multi-pass membrane protein</topology>
    </subcellularLocation>
</comment>
<dbReference type="AlphaFoldDB" id="A0A9P7NAG4"/>
<evidence type="ECO:0000313" key="9">
    <source>
        <dbReference type="Proteomes" id="UP000748025"/>
    </source>
</evidence>
<accession>A0A9P7NAG4</accession>
<keyword evidence="4" id="KW-0256">Endoplasmic reticulum</keyword>
<organism evidence="8 9">
    <name type="scientific">Claviceps pusilla</name>
    <dbReference type="NCBI Taxonomy" id="123648"/>
    <lineage>
        <taxon>Eukaryota</taxon>
        <taxon>Fungi</taxon>
        <taxon>Dikarya</taxon>
        <taxon>Ascomycota</taxon>
        <taxon>Pezizomycotina</taxon>
        <taxon>Sordariomycetes</taxon>
        <taxon>Hypocreomycetidae</taxon>
        <taxon>Hypocreales</taxon>
        <taxon>Clavicipitaceae</taxon>
        <taxon>Claviceps</taxon>
    </lineage>
</organism>
<dbReference type="Pfam" id="PF07281">
    <property type="entry name" value="INSIG"/>
    <property type="match status" value="1"/>
</dbReference>
<evidence type="ECO:0000256" key="1">
    <source>
        <dbReference type="ARBA" id="ARBA00004477"/>
    </source>
</evidence>
<evidence type="ECO:0000256" key="7">
    <source>
        <dbReference type="SAM" id="Phobius"/>
    </source>
</evidence>
<evidence type="ECO:0000313" key="8">
    <source>
        <dbReference type="EMBL" id="KAG6008470.1"/>
    </source>
</evidence>
<keyword evidence="9" id="KW-1185">Reference proteome</keyword>
<name>A0A9P7NAG4_9HYPO</name>
<gene>
    <name evidence="8" type="ORF">E4U43_000150</name>
</gene>
<reference evidence="8" key="1">
    <citation type="journal article" date="2020" name="bioRxiv">
        <title>Whole genome comparisons of ergot fungi reveals the divergence and evolution of species within the genus Claviceps are the result of varying mechanisms driving genome evolution and host range expansion.</title>
        <authorList>
            <person name="Wyka S.A."/>
            <person name="Mondo S.J."/>
            <person name="Liu M."/>
            <person name="Dettman J."/>
            <person name="Nalam V."/>
            <person name="Broders K.D."/>
        </authorList>
    </citation>
    <scope>NUCLEOTIDE SEQUENCE</scope>
    <source>
        <strain evidence="8">CCC 602</strain>
    </source>
</reference>
<feature type="transmembrane region" description="Helical" evidence="7">
    <location>
        <begin position="91"/>
        <end position="108"/>
    </location>
</feature>
<dbReference type="PANTHER" id="PTHR15301">
    <property type="entry name" value="INSULIN-INDUCED GENE 1"/>
    <property type="match status" value="1"/>
</dbReference>
<keyword evidence="5 7" id="KW-1133">Transmembrane helix</keyword>
<feature type="transmembrane region" description="Helical" evidence="7">
    <location>
        <begin position="33"/>
        <end position="54"/>
    </location>
</feature>
<dbReference type="Proteomes" id="UP000748025">
    <property type="component" value="Unassembled WGS sequence"/>
</dbReference>
<dbReference type="PANTHER" id="PTHR15301:SF3">
    <property type="entry name" value="PROTEIN NSG1-RELATED"/>
    <property type="match status" value="1"/>
</dbReference>
<dbReference type="OrthoDB" id="205546at2759"/>
<dbReference type="GO" id="GO:0016126">
    <property type="term" value="P:sterol biosynthetic process"/>
    <property type="evidence" value="ECO:0007669"/>
    <property type="project" value="TreeGrafter"/>
</dbReference>
<proteinExistence type="inferred from homology"/>
<comment type="similarity">
    <text evidence="2">Belongs to the INSIG family.</text>
</comment>
<dbReference type="GO" id="GO:0005789">
    <property type="term" value="C:endoplasmic reticulum membrane"/>
    <property type="evidence" value="ECO:0007669"/>
    <property type="project" value="UniProtKB-SubCell"/>
</dbReference>
<keyword evidence="6 7" id="KW-0472">Membrane</keyword>
<feature type="non-terminal residue" evidence="8">
    <location>
        <position position="1"/>
    </location>
</feature>
<evidence type="ECO:0000256" key="4">
    <source>
        <dbReference type="ARBA" id="ARBA00022824"/>
    </source>
</evidence>
<dbReference type="InterPro" id="IPR025929">
    <property type="entry name" value="INSIG_fam"/>
</dbReference>
<keyword evidence="3 7" id="KW-0812">Transmembrane</keyword>
<sequence length="125" mass="13412">RKLAWVSTLQVSATLALVNPLLWWLIDRSTSGFVLSAAFGLTGSVLLLGVNPGLVLAPSASVHRNASTASAFQNESSILGGLARHETVETGMYMLSVLFCSCLFFGNIGRRLSWNRSSGRWGGVR</sequence>
<evidence type="ECO:0000256" key="3">
    <source>
        <dbReference type="ARBA" id="ARBA00022692"/>
    </source>
</evidence>
<evidence type="ECO:0000256" key="6">
    <source>
        <dbReference type="ARBA" id="ARBA00023136"/>
    </source>
</evidence>
<evidence type="ECO:0000256" key="5">
    <source>
        <dbReference type="ARBA" id="ARBA00022989"/>
    </source>
</evidence>
<feature type="transmembrane region" description="Helical" evidence="7">
    <location>
        <begin position="6"/>
        <end position="26"/>
    </location>
</feature>
<protein>
    <submittedName>
        <fullName evidence="8">Uncharacterized protein</fullName>
    </submittedName>
</protein>